<name>A0A840X976_9MICO</name>
<keyword evidence="2" id="KW-0067">ATP-binding</keyword>
<keyword evidence="5" id="KW-1185">Reference proteome</keyword>
<evidence type="ECO:0000256" key="1">
    <source>
        <dbReference type="PIRSR" id="PIRSR640198-1"/>
    </source>
</evidence>
<dbReference type="RefSeq" id="WP_153982374.1">
    <property type="nucleotide sequence ID" value="NZ_BAAANZ010000007.1"/>
</dbReference>
<evidence type="ECO:0000313" key="4">
    <source>
        <dbReference type="EMBL" id="MBB5618930.1"/>
    </source>
</evidence>
<dbReference type="Proteomes" id="UP000552883">
    <property type="component" value="Unassembled WGS sequence"/>
</dbReference>
<keyword evidence="2" id="KW-0547">Nucleotide-binding</keyword>
<dbReference type="InterPro" id="IPR040198">
    <property type="entry name" value="Fido_containing"/>
</dbReference>
<dbReference type="AlphaFoldDB" id="A0A840X976"/>
<protein>
    <submittedName>
        <fullName evidence="4">Fido (Protein-threonine AMPylation protein)</fullName>
    </submittedName>
</protein>
<dbReference type="PANTHER" id="PTHR13504">
    <property type="entry name" value="FIDO DOMAIN-CONTAINING PROTEIN DDB_G0283145"/>
    <property type="match status" value="1"/>
</dbReference>
<feature type="domain" description="Fido" evidence="3">
    <location>
        <begin position="67"/>
        <end position="203"/>
    </location>
</feature>
<evidence type="ECO:0000256" key="2">
    <source>
        <dbReference type="PIRSR" id="PIRSR640198-2"/>
    </source>
</evidence>
<dbReference type="PANTHER" id="PTHR13504:SF39">
    <property type="entry name" value="CELL FILAMENTATION PROTEIN"/>
    <property type="match status" value="1"/>
</dbReference>
<reference evidence="4 5" key="1">
    <citation type="submission" date="2020-08" db="EMBL/GenBank/DDBJ databases">
        <title>Sequencing the genomes of 1000 actinobacteria strains.</title>
        <authorList>
            <person name="Klenk H.-P."/>
        </authorList>
    </citation>
    <scope>NUCLEOTIDE SEQUENCE [LARGE SCALE GENOMIC DNA]</scope>
    <source>
        <strain evidence="4 5">DSM 23889</strain>
    </source>
</reference>
<dbReference type="OrthoDB" id="9813719at2"/>
<organism evidence="4 5">
    <name type="scientific">Microcella frigidaquae</name>
    <dbReference type="NCBI Taxonomy" id="424758"/>
    <lineage>
        <taxon>Bacteria</taxon>
        <taxon>Bacillati</taxon>
        <taxon>Actinomycetota</taxon>
        <taxon>Actinomycetes</taxon>
        <taxon>Micrococcales</taxon>
        <taxon>Microbacteriaceae</taxon>
        <taxon>Microcella</taxon>
    </lineage>
</organism>
<comment type="caution">
    <text evidence="4">The sequence shown here is derived from an EMBL/GenBank/DDBJ whole genome shotgun (WGS) entry which is preliminary data.</text>
</comment>
<evidence type="ECO:0000313" key="5">
    <source>
        <dbReference type="Proteomes" id="UP000552883"/>
    </source>
</evidence>
<dbReference type="InterPro" id="IPR036597">
    <property type="entry name" value="Fido-like_dom_sf"/>
</dbReference>
<dbReference type="InterPro" id="IPR003812">
    <property type="entry name" value="Fido"/>
</dbReference>
<accession>A0A840X976</accession>
<dbReference type="SUPFAM" id="SSF140931">
    <property type="entry name" value="Fic-like"/>
    <property type="match status" value="1"/>
</dbReference>
<evidence type="ECO:0000259" key="3">
    <source>
        <dbReference type="PROSITE" id="PS51459"/>
    </source>
</evidence>
<dbReference type="Gene3D" id="1.10.3290.10">
    <property type="entry name" value="Fido-like domain"/>
    <property type="match status" value="1"/>
</dbReference>
<proteinExistence type="predicted"/>
<sequence length="208" mass="23337">MALSPGYGETPLDGDEFDALLPSIREALGVDVTKAAIFDLEQAVQDEVAADLLNRVLAREIGLDELLNDHFIRELHRRLYADIWSWGGKLRVRELTLGVAPELVAVELRTSLDTLNYRRTMTSDLTPRQLGVAVHAETVRIHPFADGNGRTTRLLADLVFVAAQELDEPELYDWSLDKTRYISLLREYDVHRDATDLAAFIGVRPLSA</sequence>
<dbReference type="GO" id="GO:0005524">
    <property type="term" value="F:ATP binding"/>
    <property type="evidence" value="ECO:0007669"/>
    <property type="project" value="UniProtKB-KW"/>
</dbReference>
<dbReference type="PROSITE" id="PS51459">
    <property type="entry name" value="FIDO"/>
    <property type="match status" value="1"/>
</dbReference>
<feature type="binding site" evidence="2">
    <location>
        <begin position="146"/>
        <end position="153"/>
    </location>
    <ligand>
        <name>ATP</name>
        <dbReference type="ChEBI" id="CHEBI:30616"/>
    </ligand>
</feature>
<feature type="active site" evidence="1">
    <location>
        <position position="142"/>
    </location>
</feature>
<dbReference type="EMBL" id="JACHBS010000001">
    <property type="protein sequence ID" value="MBB5618930.1"/>
    <property type="molecule type" value="Genomic_DNA"/>
</dbReference>
<dbReference type="Pfam" id="PF02661">
    <property type="entry name" value="Fic"/>
    <property type="match status" value="1"/>
</dbReference>
<gene>
    <name evidence="4" type="ORF">BJ959_002426</name>
</gene>